<dbReference type="InterPro" id="IPR018961">
    <property type="entry name" value="DnaJ_homolog_subfam-C_membr-28"/>
</dbReference>
<keyword evidence="4" id="KW-1185">Reference proteome</keyword>
<organism evidence="3 4">
    <name type="scientific">Tuber borchii</name>
    <name type="common">White truffle</name>
    <dbReference type="NCBI Taxonomy" id="42251"/>
    <lineage>
        <taxon>Eukaryota</taxon>
        <taxon>Fungi</taxon>
        <taxon>Dikarya</taxon>
        <taxon>Ascomycota</taxon>
        <taxon>Pezizomycotina</taxon>
        <taxon>Pezizomycetes</taxon>
        <taxon>Pezizales</taxon>
        <taxon>Tuberaceae</taxon>
        <taxon>Tuber</taxon>
    </lineage>
</organism>
<dbReference type="Proteomes" id="UP000244722">
    <property type="component" value="Unassembled WGS sequence"/>
</dbReference>
<dbReference type="OrthoDB" id="1922282at2759"/>
<reference evidence="3 4" key="1">
    <citation type="submission" date="2017-04" db="EMBL/GenBank/DDBJ databases">
        <title>Draft genome sequence of Tuber borchii Vittad., a whitish edible truffle.</title>
        <authorList>
            <consortium name="DOE Joint Genome Institute"/>
            <person name="Murat C."/>
            <person name="Kuo A."/>
            <person name="Barry K.W."/>
            <person name="Clum A."/>
            <person name="Dockter R.B."/>
            <person name="Fauchery L."/>
            <person name="Iotti M."/>
            <person name="Kohler A."/>
            <person name="Labutti K."/>
            <person name="Lindquist E.A."/>
            <person name="Lipzen A."/>
            <person name="Ohm R.A."/>
            <person name="Wang M."/>
            <person name="Grigoriev I.V."/>
            <person name="Zambonelli A."/>
            <person name="Martin F.M."/>
        </authorList>
    </citation>
    <scope>NUCLEOTIDE SEQUENCE [LARGE SCALE GENOMIC DNA]</scope>
    <source>
        <strain evidence="3 4">Tbo3840</strain>
    </source>
</reference>
<evidence type="ECO:0000256" key="1">
    <source>
        <dbReference type="SAM" id="MobiDB-lite"/>
    </source>
</evidence>
<proteinExistence type="predicted"/>
<protein>
    <recommendedName>
        <fullName evidence="2">DnaJ homologue subfamily C member 28 conserved domain-containing protein</fullName>
    </recommendedName>
</protein>
<feature type="region of interest" description="Disordered" evidence="1">
    <location>
        <begin position="169"/>
        <end position="194"/>
    </location>
</feature>
<dbReference type="PANTHER" id="PTHR39394">
    <property type="entry name" value="YALI0E31793P"/>
    <property type="match status" value="1"/>
</dbReference>
<accession>A0A2T6ZBB9</accession>
<feature type="domain" description="DnaJ homologue subfamily C member 28 conserved" evidence="2">
    <location>
        <begin position="247"/>
        <end position="315"/>
    </location>
</feature>
<name>A0A2T6ZBB9_TUBBO</name>
<gene>
    <name evidence="3" type="ORF">B9Z19DRAFT_1008133</name>
</gene>
<evidence type="ECO:0000313" key="3">
    <source>
        <dbReference type="EMBL" id="PUU72790.1"/>
    </source>
</evidence>
<evidence type="ECO:0000313" key="4">
    <source>
        <dbReference type="Proteomes" id="UP000244722"/>
    </source>
</evidence>
<sequence>MPLNRVILNRSINIAHNCPRSPQSPLWSSSRVATACGSHQRRQASQSAKSQDDANNKSCPDVEEQSALSRRFTEMAEDAITSSPRKAARIASENVFSEKLKRELEERIAKAQFNTDHAQILSTINLPAGAPKQARDIAAAAPWTGTESTEDAVLRMLVDAHKPLRGELARKPTSHTPANVDLRPTRAFNPQSASQRIARAREKTTEYTLNKSDALSEKEKSEVRNMLRDRFMPEGRAVASLNAIASLADEKIEEARARGQFKNLPRGKPLERDHNADSPFLDTTEYFMNRIIQKQDIVPPWIEKQQDLARAVRIFRERLRADWKRHISRIISSAGGSVDEQCRRAEEYAASEARLARIEDRAKKLERGEEIDPLDKEAINGSNSTAVFRDPTWEKTELQYHKLAIENLNSITRSYNIMAPELAKKPYFILEREMKNCFRDTAPLIASEIRERAKIPPRRVAEFQRGSSPGALFEKLGASEKVVVYDSTKPNYGFKELFKDAFSGWKWGRQAT</sequence>
<dbReference type="PANTHER" id="PTHR39394:SF1">
    <property type="entry name" value="DNAJ HOMOLOGUE SUBFAMILY C MEMBER 28 CONSERVED DOMAIN-CONTAINING PROTEIN"/>
    <property type="match status" value="1"/>
</dbReference>
<comment type="caution">
    <text evidence="3">The sequence shown here is derived from an EMBL/GenBank/DDBJ whole genome shotgun (WGS) entry which is preliminary data.</text>
</comment>
<dbReference type="Pfam" id="PF09350">
    <property type="entry name" value="DJC28_CD"/>
    <property type="match status" value="1"/>
</dbReference>
<dbReference type="EMBL" id="NESQ01000465">
    <property type="protein sequence ID" value="PUU72790.1"/>
    <property type="molecule type" value="Genomic_DNA"/>
</dbReference>
<dbReference type="AlphaFoldDB" id="A0A2T6ZBB9"/>
<feature type="region of interest" description="Disordered" evidence="1">
    <location>
        <begin position="37"/>
        <end position="67"/>
    </location>
</feature>
<evidence type="ECO:0000259" key="2">
    <source>
        <dbReference type="Pfam" id="PF09350"/>
    </source>
</evidence>
<dbReference type="STRING" id="42251.A0A2T6ZBB9"/>